<reference evidence="1 2" key="1">
    <citation type="journal article" date="2018" name="Mol. Biol. Evol.">
        <title>Broad Genomic Sampling Reveals a Smut Pathogenic Ancestry of the Fungal Clade Ustilaginomycotina.</title>
        <authorList>
            <person name="Kijpornyongpan T."/>
            <person name="Mondo S.J."/>
            <person name="Barry K."/>
            <person name="Sandor L."/>
            <person name="Lee J."/>
            <person name="Lipzen A."/>
            <person name="Pangilinan J."/>
            <person name="LaButti K."/>
            <person name="Hainaut M."/>
            <person name="Henrissat B."/>
            <person name="Grigoriev I.V."/>
            <person name="Spatafora J.W."/>
            <person name="Aime M.C."/>
        </authorList>
    </citation>
    <scope>NUCLEOTIDE SEQUENCE [LARGE SCALE GENOMIC DNA]</scope>
    <source>
        <strain evidence="1 2">MCA 3882</strain>
    </source>
</reference>
<sequence>MKVVTAASNTLQYLSIEIWIEDLTVERGILGINLGKLKHLHFSVIGGKRTPCKLKCTNLESLRLKSIDDLRFFSALPSLKTFFFEEAGTFYNDSVCERLTNLAADKLHTLYVYSSQISETTFFGLFSKTGQLQHLQKIVVLANNGWSRMLNHDAFYKFSLSQGVRKIASLTWQGTGSQDFPHPTTQDLIREHFATEFNCIQQQQKGKLSKFSYDIMGDFVEHRSVIDKMEFFKNFLKEKFESQSA</sequence>
<dbReference type="Proteomes" id="UP000245771">
    <property type="component" value="Unassembled WGS sequence"/>
</dbReference>
<dbReference type="GeneID" id="37019437"/>
<proteinExistence type="predicted"/>
<organism evidence="1 2">
    <name type="scientific">Meira miltonrushii</name>
    <dbReference type="NCBI Taxonomy" id="1280837"/>
    <lineage>
        <taxon>Eukaryota</taxon>
        <taxon>Fungi</taxon>
        <taxon>Dikarya</taxon>
        <taxon>Basidiomycota</taxon>
        <taxon>Ustilaginomycotina</taxon>
        <taxon>Exobasidiomycetes</taxon>
        <taxon>Exobasidiales</taxon>
        <taxon>Brachybasidiaceae</taxon>
        <taxon>Meira</taxon>
    </lineage>
</organism>
<dbReference type="SUPFAM" id="SSF52047">
    <property type="entry name" value="RNI-like"/>
    <property type="match status" value="1"/>
</dbReference>
<dbReference type="RefSeq" id="XP_025354970.1">
    <property type="nucleotide sequence ID" value="XM_025497656.1"/>
</dbReference>
<evidence type="ECO:0000313" key="1">
    <source>
        <dbReference type="EMBL" id="PWN34668.1"/>
    </source>
</evidence>
<name>A0A316VC25_9BASI</name>
<dbReference type="InParanoid" id="A0A316VC25"/>
<keyword evidence="2" id="KW-1185">Reference proteome</keyword>
<accession>A0A316VC25</accession>
<protein>
    <submittedName>
        <fullName evidence="1">Uncharacterized protein</fullName>
    </submittedName>
</protein>
<dbReference type="EMBL" id="KZ819603">
    <property type="protein sequence ID" value="PWN34668.1"/>
    <property type="molecule type" value="Genomic_DNA"/>
</dbReference>
<dbReference type="AlphaFoldDB" id="A0A316VC25"/>
<gene>
    <name evidence="1" type="ORF">FA14DRAFT_154119</name>
</gene>
<evidence type="ECO:0000313" key="2">
    <source>
        <dbReference type="Proteomes" id="UP000245771"/>
    </source>
</evidence>